<keyword evidence="4" id="KW-0808">Transferase</keyword>
<dbReference type="InterPro" id="IPR010559">
    <property type="entry name" value="Sig_transdc_His_kin_internal"/>
</dbReference>
<evidence type="ECO:0000256" key="7">
    <source>
        <dbReference type="ARBA" id="ARBA00022777"/>
    </source>
</evidence>
<feature type="transmembrane region" description="Helical" evidence="12">
    <location>
        <begin position="300"/>
        <end position="322"/>
    </location>
</feature>
<evidence type="ECO:0000256" key="6">
    <source>
        <dbReference type="ARBA" id="ARBA00022741"/>
    </source>
</evidence>
<dbReference type="eggNOG" id="COG2972">
    <property type="taxonomic scope" value="Bacteria"/>
</dbReference>
<accession>A7VQU5</accession>
<dbReference type="Proteomes" id="UP000003490">
    <property type="component" value="Unassembled WGS sequence"/>
</dbReference>
<feature type="domain" description="Signal transduction histidine kinase internal region" evidence="13">
    <location>
        <begin position="392"/>
        <end position="469"/>
    </location>
</feature>
<dbReference type="SUPFAM" id="SSF55874">
    <property type="entry name" value="ATPase domain of HSP90 chaperone/DNA topoisomerase II/histidine kinase"/>
    <property type="match status" value="1"/>
</dbReference>
<keyword evidence="9 12" id="KW-1133">Transmembrane helix</keyword>
<dbReference type="OrthoDB" id="138378at2"/>
<evidence type="ECO:0000256" key="3">
    <source>
        <dbReference type="ARBA" id="ARBA00022553"/>
    </source>
</evidence>
<keyword evidence="11 12" id="KW-0472">Membrane</keyword>
<comment type="caution">
    <text evidence="14">The sequence shown here is derived from an EMBL/GenBank/DDBJ whole genome shotgun (WGS) entry which is preliminary data.</text>
</comment>
<keyword evidence="17" id="KW-1185">Reference proteome</keyword>
<keyword evidence="6" id="KW-0547">Nucleotide-binding</keyword>
<evidence type="ECO:0000256" key="12">
    <source>
        <dbReference type="SAM" id="Phobius"/>
    </source>
</evidence>
<reference evidence="14 16" key="1">
    <citation type="submission" date="2007-08" db="EMBL/GenBank/DDBJ databases">
        <title>Draft genome sequence of Clostridium leptum (DSM 753).</title>
        <authorList>
            <person name="Sudarsanam P."/>
            <person name="Ley R."/>
            <person name="Guruge J."/>
            <person name="Turnbaugh P.J."/>
            <person name="Mahowald M."/>
            <person name="Liep D."/>
            <person name="Gordon J."/>
        </authorList>
    </citation>
    <scope>NUCLEOTIDE SEQUENCE [LARGE SCALE GENOMIC DNA]</scope>
    <source>
        <strain evidence="14 16">DSM 753</strain>
    </source>
</reference>
<dbReference type="HOGENOM" id="CLU_020473_6_1_9"/>
<evidence type="ECO:0000256" key="9">
    <source>
        <dbReference type="ARBA" id="ARBA00022989"/>
    </source>
</evidence>
<dbReference type="GO" id="GO:0005524">
    <property type="term" value="F:ATP binding"/>
    <property type="evidence" value="ECO:0007669"/>
    <property type="project" value="UniProtKB-KW"/>
</dbReference>
<dbReference type="AlphaFoldDB" id="A7VQU5"/>
<evidence type="ECO:0000256" key="11">
    <source>
        <dbReference type="ARBA" id="ARBA00023136"/>
    </source>
</evidence>
<dbReference type="PANTHER" id="PTHR34220">
    <property type="entry name" value="SENSOR HISTIDINE KINASE YPDA"/>
    <property type="match status" value="1"/>
</dbReference>
<dbReference type="Gene3D" id="6.10.340.10">
    <property type="match status" value="1"/>
</dbReference>
<dbReference type="EMBL" id="NOXF01000003">
    <property type="protein sequence ID" value="PEQ25086.1"/>
    <property type="molecule type" value="Genomic_DNA"/>
</dbReference>
<evidence type="ECO:0000313" key="16">
    <source>
        <dbReference type="Proteomes" id="UP000003490"/>
    </source>
</evidence>
<keyword evidence="10" id="KW-0902">Two-component regulatory system</keyword>
<comment type="subcellular location">
    <subcellularLocation>
        <location evidence="1">Cell membrane</location>
        <topology evidence="1">Multi-pass membrane protein</topology>
    </subcellularLocation>
</comment>
<evidence type="ECO:0000259" key="13">
    <source>
        <dbReference type="Pfam" id="PF06580"/>
    </source>
</evidence>
<organism evidence="14 16">
    <name type="scientific">[Clostridium] leptum DSM 753</name>
    <dbReference type="NCBI Taxonomy" id="428125"/>
    <lineage>
        <taxon>Bacteria</taxon>
        <taxon>Bacillati</taxon>
        <taxon>Bacillota</taxon>
        <taxon>Clostridia</taxon>
        <taxon>Eubacteriales</taxon>
        <taxon>Oscillospiraceae</taxon>
        <taxon>Oscillospiraceae incertae sedis</taxon>
    </lineage>
</organism>
<evidence type="ECO:0000256" key="8">
    <source>
        <dbReference type="ARBA" id="ARBA00022840"/>
    </source>
</evidence>
<evidence type="ECO:0000256" key="4">
    <source>
        <dbReference type="ARBA" id="ARBA00022679"/>
    </source>
</evidence>
<gene>
    <name evidence="15" type="ORF">CH238_06510</name>
    <name evidence="14" type="ORF">CLOLEP_00927</name>
</gene>
<dbReference type="EMBL" id="ABCB02000016">
    <property type="protein sequence ID" value="EDO62067.1"/>
    <property type="molecule type" value="Genomic_DNA"/>
</dbReference>
<reference evidence="14 16" key="2">
    <citation type="submission" date="2007-08" db="EMBL/GenBank/DDBJ databases">
        <authorList>
            <person name="Fulton L."/>
            <person name="Clifton S."/>
            <person name="Fulton B."/>
            <person name="Xu J."/>
            <person name="Minx P."/>
            <person name="Pepin K.H."/>
            <person name="Johnson M."/>
            <person name="Thiruvilangam P."/>
            <person name="Bhonagiri V."/>
            <person name="Nash W.E."/>
            <person name="Wang C."/>
            <person name="Mardis E.R."/>
            <person name="Wilson R.K."/>
        </authorList>
    </citation>
    <scope>NUCLEOTIDE SEQUENCE [LARGE SCALE GENOMIC DNA]</scope>
    <source>
        <strain evidence="14 16">DSM 753</strain>
    </source>
</reference>
<evidence type="ECO:0000256" key="10">
    <source>
        <dbReference type="ARBA" id="ARBA00023012"/>
    </source>
</evidence>
<proteinExistence type="predicted"/>
<feature type="transmembrane region" description="Helical" evidence="12">
    <location>
        <begin position="21"/>
        <end position="45"/>
    </location>
</feature>
<dbReference type="Proteomes" id="UP000220611">
    <property type="component" value="Unassembled WGS sequence"/>
</dbReference>
<keyword evidence="5 12" id="KW-0812">Transmembrane</keyword>
<dbReference type="Pfam" id="PF06580">
    <property type="entry name" value="His_kinase"/>
    <property type="match status" value="1"/>
</dbReference>
<protein>
    <submittedName>
        <fullName evidence="14">ATPase/histidine kinase/DNA gyrase B/HSP90 domain protein</fullName>
    </submittedName>
    <submittedName>
        <fullName evidence="15">Sensor histidine kinase</fullName>
    </submittedName>
</protein>
<keyword evidence="7 14" id="KW-0418">Kinase</keyword>
<dbReference type="Gene3D" id="3.30.565.10">
    <property type="entry name" value="Histidine kinase-like ATPase, C-terminal domain"/>
    <property type="match status" value="1"/>
</dbReference>
<keyword evidence="8" id="KW-0067">ATP-binding</keyword>
<evidence type="ECO:0000313" key="17">
    <source>
        <dbReference type="Proteomes" id="UP000220611"/>
    </source>
</evidence>
<dbReference type="InterPro" id="IPR050640">
    <property type="entry name" value="Bact_2-comp_sensor_kinase"/>
</dbReference>
<dbReference type="InterPro" id="IPR036890">
    <property type="entry name" value="HATPase_C_sf"/>
</dbReference>
<dbReference type="GO" id="GO:0000155">
    <property type="term" value="F:phosphorelay sensor kinase activity"/>
    <property type="evidence" value="ECO:0007669"/>
    <property type="project" value="InterPro"/>
</dbReference>
<evidence type="ECO:0000256" key="1">
    <source>
        <dbReference type="ARBA" id="ARBA00004651"/>
    </source>
</evidence>
<keyword evidence="2" id="KW-1003">Cell membrane</keyword>
<evidence type="ECO:0000256" key="2">
    <source>
        <dbReference type="ARBA" id="ARBA00022475"/>
    </source>
</evidence>
<keyword evidence="3" id="KW-0597">Phosphoprotein</keyword>
<name>A7VQU5_9FIRM</name>
<dbReference type="PANTHER" id="PTHR34220:SF11">
    <property type="entry name" value="SENSOR PROTEIN KINASE HPTS"/>
    <property type="match status" value="1"/>
</dbReference>
<sequence>MIKKRMWHRTKKLFRHRFNTTSILILSFCALIAIPMVLVSVIYYANEKTSIEETSLQYENQIFDDLERDFERLLSQYGEAKYEITSQFLSLDIDEINYDALRTEDVEKIKLLENLLQSIRRVTTDVTNIYVYSTEDARAAYSSTFAFDKSQLGKTDDSDAYDSGSEWRILRNHEPAYSFGNKTASVYSFTSGLIDSDFNGKFDFFLQIDTDSSYFIQRFETVISEDTDYLAVRKIENGDIIYEQASGRKEDYQQLCSQYNGQENITQRIGDSILVKRSLISLGLEVVKVSTPDTSEMNSALFQVMVVVAGALLAALALAILITSSIMRPFDALLKSTLNEIGNSSTQLKHITAKSGNRDIVGLAQNFNQLIDRINELVTDTVNHEQEKRNLEIKMLQTQISPHFLYNTLNSLKWMAILYGQPAIADAIVALVDLLEFCFKNSKNYVRLEREIEFLQNYSKIQNIRNGRQIQVEFDIPLELKKAVILKFSFQPSVENAFVHAFPGSQVEHPKISVSCREENGSLVTVIRDNGVGYDTSKVVGSAFGIGIKNVDDRIKLTYGNAYGQTIKTKPGEGVEVIIRQPLVLSEEEWEEKYV</sequence>
<dbReference type="GO" id="GO:0005886">
    <property type="term" value="C:plasma membrane"/>
    <property type="evidence" value="ECO:0007669"/>
    <property type="project" value="UniProtKB-SubCell"/>
</dbReference>
<evidence type="ECO:0000313" key="15">
    <source>
        <dbReference type="EMBL" id="PEQ25086.1"/>
    </source>
</evidence>
<evidence type="ECO:0000313" key="14">
    <source>
        <dbReference type="EMBL" id="EDO62067.1"/>
    </source>
</evidence>
<reference evidence="15 17" key="3">
    <citation type="submission" date="2017-07" db="EMBL/GenBank/DDBJ databases">
        <title>Prevalence of linear plasmids in Cutibacterium (Propionibacterium) acnes isolates obtained from prostatic tissue.</title>
        <authorList>
            <person name="Davidsson S."/>
            <person name="Carlsson J."/>
            <person name="Molling P."/>
            <person name="Andren O."/>
            <person name="Andersson S.-O."/>
            <person name="Brzuszkiewicz E."/>
            <person name="Poehlein A."/>
            <person name="Al-Zeer M."/>
            <person name="Brinkmann V."/>
            <person name="Scavenius C."/>
            <person name="Nazipi S."/>
            <person name="Soderquist B."/>
            <person name="Bruggemann H."/>
        </authorList>
    </citation>
    <scope>NUCLEOTIDE SEQUENCE [LARGE SCALE GENOMIC DNA]</scope>
    <source>
        <strain evidence="15 17">DSM 753</strain>
    </source>
</reference>
<evidence type="ECO:0000256" key="5">
    <source>
        <dbReference type="ARBA" id="ARBA00022692"/>
    </source>
</evidence>